<accession>A0A2W5WUT7</accession>
<protein>
    <submittedName>
        <fullName evidence="1">DUF3606 domain-containing protein</fullName>
    </submittedName>
</protein>
<reference evidence="1 2" key="1">
    <citation type="submission" date="2017-08" db="EMBL/GenBank/DDBJ databases">
        <title>Infants hospitalized years apart are colonized by the same room-sourced microbial strains.</title>
        <authorList>
            <person name="Brooks B."/>
            <person name="Olm M.R."/>
            <person name="Firek B.A."/>
            <person name="Baker R."/>
            <person name="Thomas B.C."/>
            <person name="Morowitz M.J."/>
            <person name="Banfield J.F."/>
        </authorList>
    </citation>
    <scope>NUCLEOTIDE SEQUENCE [LARGE SCALE GENOMIC DNA]</scope>
    <source>
        <strain evidence="1">S2_003_000_R2_4</strain>
    </source>
</reference>
<dbReference type="RefSeq" id="WP_304281247.1">
    <property type="nucleotide sequence ID" value="NZ_QFQZ01000078.1"/>
</dbReference>
<dbReference type="Proteomes" id="UP000249393">
    <property type="component" value="Unassembled WGS sequence"/>
</dbReference>
<sequence length="61" mass="6734">MSDDKTKTGPQDASKISLSEDYEVRYWSDKFGVSREDLERAVKAAGNAADAVQAYLQRGAH</sequence>
<proteinExistence type="predicted"/>
<gene>
    <name evidence="1" type="ORF">DI526_18860</name>
</gene>
<evidence type="ECO:0000313" key="1">
    <source>
        <dbReference type="EMBL" id="PZR31724.1"/>
    </source>
</evidence>
<dbReference type="EMBL" id="QFQZ01000078">
    <property type="protein sequence ID" value="PZR31724.1"/>
    <property type="molecule type" value="Genomic_DNA"/>
</dbReference>
<dbReference type="Pfam" id="PF12244">
    <property type="entry name" value="DUF3606"/>
    <property type="match status" value="1"/>
</dbReference>
<comment type="caution">
    <text evidence="1">The sequence shown here is derived from an EMBL/GenBank/DDBJ whole genome shotgun (WGS) entry which is preliminary data.</text>
</comment>
<name>A0A2W5WUT7_9CAUL</name>
<organism evidence="1 2">
    <name type="scientific">Caulobacter segnis</name>
    <dbReference type="NCBI Taxonomy" id="88688"/>
    <lineage>
        <taxon>Bacteria</taxon>
        <taxon>Pseudomonadati</taxon>
        <taxon>Pseudomonadota</taxon>
        <taxon>Alphaproteobacteria</taxon>
        <taxon>Caulobacterales</taxon>
        <taxon>Caulobacteraceae</taxon>
        <taxon>Caulobacter</taxon>
    </lineage>
</organism>
<dbReference type="InterPro" id="IPR022037">
    <property type="entry name" value="DUF3606"/>
</dbReference>
<dbReference type="AlphaFoldDB" id="A0A2W5WUT7"/>
<evidence type="ECO:0000313" key="2">
    <source>
        <dbReference type="Proteomes" id="UP000249393"/>
    </source>
</evidence>